<accession>A0A8H6C0K8</accession>
<dbReference type="Gene3D" id="1.10.890.20">
    <property type="match status" value="1"/>
</dbReference>
<dbReference type="InterPro" id="IPR007342">
    <property type="entry name" value="PsuG"/>
</dbReference>
<proteinExistence type="inferred from homology"/>
<dbReference type="GO" id="GO:0016798">
    <property type="term" value="F:hydrolase activity, acting on glycosyl bonds"/>
    <property type="evidence" value="ECO:0007669"/>
    <property type="project" value="UniProtKB-KW"/>
</dbReference>
<keyword evidence="2" id="KW-0479">Metal-binding</keyword>
<dbReference type="InterPro" id="IPR016088">
    <property type="entry name" value="Chalcone_isomerase_3-sand"/>
</dbReference>
<reference evidence="8 9" key="1">
    <citation type="submission" date="2020-03" db="EMBL/GenBank/DDBJ databases">
        <title>FDA dAtabase for Regulatory Grade micrObial Sequences (FDA-ARGOS): Supporting development and validation of Infectious Disease Dx tests.</title>
        <authorList>
            <person name="Campos J."/>
            <person name="Goldberg B."/>
            <person name="Tallon L."/>
            <person name="Sadzewicz L."/>
            <person name="Vavikolanu K."/>
            <person name="Mehta A."/>
            <person name="Aluvathingal J."/>
            <person name="Nadendla S."/>
            <person name="Nandy P."/>
            <person name="Geyer C."/>
            <person name="Yan Y."/>
            <person name="Sichtig H."/>
        </authorList>
    </citation>
    <scope>NUCLEOTIDE SEQUENCE [LARGE SCALE GENOMIC DNA]</scope>
    <source>
        <strain evidence="8 9">FDAARGOS_656</strain>
    </source>
</reference>
<dbReference type="EMBL" id="JABWAD010000021">
    <property type="protein sequence ID" value="KAF6071243.1"/>
    <property type="molecule type" value="Genomic_DNA"/>
</dbReference>
<dbReference type="SUPFAM" id="SSF53613">
    <property type="entry name" value="Ribokinase-like"/>
    <property type="match status" value="1"/>
</dbReference>
<keyword evidence="5" id="KW-0456">Lyase</keyword>
<evidence type="ECO:0000256" key="5">
    <source>
        <dbReference type="ARBA" id="ARBA00023239"/>
    </source>
</evidence>
<dbReference type="InterPro" id="IPR029056">
    <property type="entry name" value="Ribokinase-like"/>
</dbReference>
<dbReference type="GO" id="GO:0046872">
    <property type="term" value="F:metal ion binding"/>
    <property type="evidence" value="ECO:0007669"/>
    <property type="project" value="UniProtKB-KW"/>
</dbReference>
<evidence type="ECO:0000256" key="3">
    <source>
        <dbReference type="ARBA" id="ARBA00022801"/>
    </source>
</evidence>
<evidence type="ECO:0000256" key="1">
    <source>
        <dbReference type="ARBA" id="ARBA00009111"/>
    </source>
</evidence>
<gene>
    <name evidence="8" type="ORF">FOB64_001649</name>
</gene>
<comment type="caution">
    <text evidence="8">The sequence shown here is derived from an EMBL/GenBank/DDBJ whole genome shotgun (WGS) entry which is preliminary data.</text>
</comment>
<dbReference type="GO" id="GO:0005737">
    <property type="term" value="C:cytoplasm"/>
    <property type="evidence" value="ECO:0007669"/>
    <property type="project" value="TreeGrafter"/>
</dbReference>
<keyword evidence="4" id="KW-0464">Manganese</keyword>
<dbReference type="Pfam" id="PF16035">
    <property type="entry name" value="Chalcone_2"/>
    <property type="match status" value="1"/>
</dbReference>
<dbReference type="InterPro" id="IPR016089">
    <property type="entry name" value="Chalcone_isomerase_bundle_sf"/>
</dbReference>
<dbReference type="InterPro" id="IPR016087">
    <property type="entry name" value="Chalcone_isomerase"/>
</dbReference>
<comment type="similarity">
    <text evidence="1">Belongs to the AIM18/AIM46 family.</text>
</comment>
<dbReference type="PANTHER" id="PTHR42909:SF1">
    <property type="entry name" value="CARBOHYDRATE KINASE PFKB DOMAIN-CONTAINING PROTEIN"/>
    <property type="match status" value="1"/>
</dbReference>
<name>A0A8H6C0K8_CANAX</name>
<evidence type="ECO:0000256" key="6">
    <source>
        <dbReference type="ARBA" id="ARBA00023295"/>
    </source>
</evidence>
<dbReference type="Gene3D" id="3.40.1190.20">
    <property type="match status" value="1"/>
</dbReference>
<organism evidence="8 9">
    <name type="scientific">Candida albicans</name>
    <name type="common">Yeast</name>
    <dbReference type="NCBI Taxonomy" id="5476"/>
    <lineage>
        <taxon>Eukaryota</taxon>
        <taxon>Fungi</taxon>
        <taxon>Dikarya</taxon>
        <taxon>Ascomycota</taxon>
        <taxon>Saccharomycotina</taxon>
        <taxon>Pichiomycetes</taxon>
        <taxon>Debaryomycetaceae</taxon>
        <taxon>Candida/Lodderomyces clade</taxon>
        <taxon>Candida</taxon>
    </lineage>
</organism>
<evidence type="ECO:0000313" key="8">
    <source>
        <dbReference type="EMBL" id="KAF6071243.1"/>
    </source>
</evidence>
<dbReference type="AlphaFoldDB" id="A0A8H6C0K8"/>
<feature type="domain" description="Chalcone isomerase" evidence="7">
    <location>
        <begin position="651"/>
        <end position="830"/>
    </location>
</feature>
<sequence length="836" mass="90816">MKRSLLRISQEVRQALFEKRPVVSLESTIISHGLPYPQNIEMAKSVEQVLRDNGVVPATCAFIDGVPHVGLDNFEQLRNAVKVSRRDIGYVMANKLNGGTTIASTMILSHLAGIKVFATGGLGGVHRDGQYTMDVSADLTELGRTPVSVVCAGPKSILDIGLTMEYLETQGVFVGTYNPEKVDNLQVPGFYCRESGVPSPYGFESFAEAARVSYYQGMVGSGSVFCIPPPQETAMDSEYIRSVIEKANEKAKEVGVTGKKLTPFLLKEIAVATQGQSVESNIALVKNNARAAAEIAKELSQLERDASVLVVGSVALDTMAKLGPSTKMGDSNIGTVTNSIGGVGYNIARASGYVCDSTKFVSRVGNDAAGKTIQESVPGLGVGSGGTAQYVSMHDSSGELVVACADMSVIEEEFEVDHKASVAVYDCNLSPKTVSKALDNNEYNIIEPTSHVKARRIGEMELAVFPNNKVKLITPTVEELASIYDSMKDKFDDEWFGVLDAMKVDQIRERLDKKWYDKGKDGVLLVSLCSTVEDYKSIPTTSPYRPKSIIYSKGNQVGAVVEYFPVPKDVEVVNVTGAGDTLVGYLAAKISESNWLHHEIGSAEQVWGKWESIYKAQLAAGLTLGCADSVVVDSSLNPFPTEIPKGLFHNDFQLLGHGVRSVTFISFKVYGVGIYIAKKDIPKASSVLMGMADKLKDPQESAQVIEKLLDSDVKFLVRLAPVRNTDFNHLKDGLIKSILAHPKSKEMKTELGVGLDELRQAFTRRGTVPKNHLLYLEMLDGGKMELSYVNPEKKPYKMGVVDSPLVSRQLMLQYLSGAKPLSPSLRDSCIEGFINL</sequence>
<dbReference type="InterPro" id="IPR036298">
    <property type="entry name" value="Chalcone_isomerase_sf"/>
</dbReference>
<dbReference type="GO" id="GO:0004730">
    <property type="term" value="F:pseudouridylate synthase activity"/>
    <property type="evidence" value="ECO:0007669"/>
    <property type="project" value="InterPro"/>
</dbReference>
<keyword evidence="6" id="KW-0326">Glycosidase</keyword>
<dbReference type="GO" id="GO:0016872">
    <property type="term" value="F:intramolecular lyase activity"/>
    <property type="evidence" value="ECO:0007669"/>
    <property type="project" value="InterPro"/>
</dbReference>
<dbReference type="SUPFAM" id="SSF54626">
    <property type="entry name" value="Chalcone isomerase"/>
    <property type="match status" value="1"/>
</dbReference>
<evidence type="ECO:0000313" key="9">
    <source>
        <dbReference type="Proteomes" id="UP000536275"/>
    </source>
</evidence>
<evidence type="ECO:0000259" key="7">
    <source>
        <dbReference type="Pfam" id="PF16035"/>
    </source>
</evidence>
<dbReference type="InterPro" id="IPR022830">
    <property type="entry name" value="Indigdn_synthA-like"/>
</dbReference>
<evidence type="ECO:0000256" key="2">
    <source>
        <dbReference type="ARBA" id="ARBA00022723"/>
    </source>
</evidence>
<dbReference type="PANTHER" id="PTHR42909">
    <property type="entry name" value="ZGC:136858"/>
    <property type="match status" value="1"/>
</dbReference>
<dbReference type="Pfam" id="PF04227">
    <property type="entry name" value="Indigoidine_A"/>
    <property type="match status" value="1"/>
</dbReference>
<dbReference type="Proteomes" id="UP000536275">
    <property type="component" value="Unassembled WGS sequence"/>
</dbReference>
<evidence type="ECO:0000256" key="4">
    <source>
        <dbReference type="ARBA" id="ARBA00023211"/>
    </source>
</evidence>
<dbReference type="HAMAP" id="MF_01876">
    <property type="entry name" value="PsiMP_glycosidase"/>
    <property type="match status" value="1"/>
</dbReference>
<dbReference type="Gene3D" id="3.40.1790.10">
    <property type="entry name" value="Indigoidine synthase domain"/>
    <property type="match status" value="1"/>
</dbReference>
<dbReference type="SUPFAM" id="SSF110581">
    <property type="entry name" value="Indigoidine synthase A-like"/>
    <property type="match status" value="1"/>
</dbReference>
<keyword evidence="3" id="KW-0378">Hydrolase</keyword>
<protein>
    <submittedName>
        <fullName evidence="8">Indigoidine synthase A like family protein</fullName>
    </submittedName>
</protein>
<dbReference type="Gene3D" id="3.50.70.10">
    <property type="match status" value="1"/>
</dbReference>